<evidence type="ECO:0000256" key="1">
    <source>
        <dbReference type="ARBA" id="ARBA00010139"/>
    </source>
</evidence>
<keyword evidence="5" id="KW-1133">Transmembrane helix</keyword>
<evidence type="ECO:0000313" key="6">
    <source>
        <dbReference type="EMBL" id="KAF5315807.1"/>
    </source>
</evidence>
<keyword evidence="7" id="KW-1185">Reference proteome</keyword>
<dbReference type="InterPro" id="IPR051209">
    <property type="entry name" value="FAD-bind_Monooxygenase_sf"/>
</dbReference>
<keyword evidence="5" id="KW-0812">Transmembrane</keyword>
<evidence type="ECO:0000313" key="7">
    <source>
        <dbReference type="Proteomes" id="UP000541558"/>
    </source>
</evidence>
<organism evidence="6 7">
    <name type="scientific">Ephemerocybe angulata</name>
    <dbReference type="NCBI Taxonomy" id="980116"/>
    <lineage>
        <taxon>Eukaryota</taxon>
        <taxon>Fungi</taxon>
        <taxon>Dikarya</taxon>
        <taxon>Basidiomycota</taxon>
        <taxon>Agaricomycotina</taxon>
        <taxon>Agaricomycetes</taxon>
        <taxon>Agaricomycetidae</taxon>
        <taxon>Agaricales</taxon>
        <taxon>Agaricineae</taxon>
        <taxon>Psathyrellaceae</taxon>
        <taxon>Ephemerocybe</taxon>
    </lineage>
</organism>
<dbReference type="OrthoDB" id="74360at2759"/>
<dbReference type="GO" id="GO:0050661">
    <property type="term" value="F:NADP binding"/>
    <property type="evidence" value="ECO:0007669"/>
    <property type="project" value="InterPro"/>
</dbReference>
<name>A0A8H5EXD9_9AGAR</name>
<dbReference type="Gene3D" id="3.50.50.60">
    <property type="entry name" value="FAD/NAD(P)-binding domain"/>
    <property type="match status" value="3"/>
</dbReference>
<sequence length="499" mass="56572">MPSPLTSTFPVSWFQGCGCDIPGHWYSLSSDLNPNWKECYPTQPDLYDYWVGLWHKHGLEKHTRLNTRVDLARWDNERQMYDIDVVTEGVKEGGGGRATVEAEILFYAVGGFQDPKFPPELGGLETFKGDLFHSARWRHDVELKGKRVGVIGNGCSAAQFIPVISTDPSVEIINFARTPQWFVSRSNYTYSPWMKWVFANIPGVMRAHRNWIMFRSDIRFFLFDKKNAWVLKITREVLTQTIRSKAPKKYVDKLIPSYDPGCKRMIMDAGYLECLGQPNVSLRWDAIDSVVEEGIRLKSGEIVPLDVIIFGTGYSLVAAQLNVVGAEGTTVQDYFKKKGVPTAYLGSCFPGFPNLFTTLGPNVAAGHASIIFGHEAQIQHALQLMKPVLDGSAKSFEVTHEATDEYNAWLDKRLSTAVWSDCLSYYNELDGKKVKNFVNFPGPVALFWWLCRSPRWSAFRAVGAEAWERQRLFSWYRRVGLWTLIMSVVVALASTAIKF</sequence>
<dbReference type="EMBL" id="JAACJK010000220">
    <property type="protein sequence ID" value="KAF5315807.1"/>
    <property type="molecule type" value="Genomic_DNA"/>
</dbReference>
<keyword evidence="5" id="KW-0472">Membrane</keyword>
<dbReference type="InterPro" id="IPR036188">
    <property type="entry name" value="FAD/NAD-bd_sf"/>
</dbReference>
<dbReference type="GO" id="GO:0050660">
    <property type="term" value="F:flavin adenine dinucleotide binding"/>
    <property type="evidence" value="ECO:0007669"/>
    <property type="project" value="InterPro"/>
</dbReference>
<keyword evidence="4" id="KW-0560">Oxidoreductase</keyword>
<dbReference type="AlphaFoldDB" id="A0A8H5EXD9"/>
<comment type="caution">
    <text evidence="6">The sequence shown here is derived from an EMBL/GenBank/DDBJ whole genome shotgun (WGS) entry which is preliminary data.</text>
</comment>
<accession>A0A8H5EXD9</accession>
<dbReference type="GO" id="GO:0004499">
    <property type="term" value="F:N,N-dimethylaniline monooxygenase activity"/>
    <property type="evidence" value="ECO:0007669"/>
    <property type="project" value="InterPro"/>
</dbReference>
<proteinExistence type="inferred from homology"/>
<evidence type="ECO:0000256" key="2">
    <source>
        <dbReference type="ARBA" id="ARBA00022630"/>
    </source>
</evidence>
<keyword evidence="2" id="KW-0285">Flavoprotein</keyword>
<gene>
    <name evidence="6" type="ORF">D9611_004891</name>
</gene>
<dbReference type="PANTHER" id="PTHR42877:SF4">
    <property type="entry name" value="FAD_NAD(P)-BINDING DOMAIN-CONTAINING PROTEIN-RELATED"/>
    <property type="match status" value="1"/>
</dbReference>
<dbReference type="PANTHER" id="PTHR42877">
    <property type="entry name" value="L-ORNITHINE N(5)-MONOOXYGENASE-RELATED"/>
    <property type="match status" value="1"/>
</dbReference>
<protein>
    <submittedName>
        <fullName evidence="6">Uncharacterized protein</fullName>
    </submittedName>
</protein>
<evidence type="ECO:0000256" key="5">
    <source>
        <dbReference type="SAM" id="Phobius"/>
    </source>
</evidence>
<evidence type="ECO:0000256" key="3">
    <source>
        <dbReference type="ARBA" id="ARBA00022827"/>
    </source>
</evidence>
<comment type="similarity">
    <text evidence="1">Belongs to the FAD-binding monooxygenase family.</text>
</comment>
<dbReference type="Pfam" id="PF00743">
    <property type="entry name" value="FMO-like"/>
    <property type="match status" value="1"/>
</dbReference>
<dbReference type="SUPFAM" id="SSF51905">
    <property type="entry name" value="FAD/NAD(P)-binding domain"/>
    <property type="match status" value="2"/>
</dbReference>
<feature type="transmembrane region" description="Helical" evidence="5">
    <location>
        <begin position="479"/>
        <end position="497"/>
    </location>
</feature>
<evidence type="ECO:0000256" key="4">
    <source>
        <dbReference type="ARBA" id="ARBA00023002"/>
    </source>
</evidence>
<keyword evidence="3" id="KW-0274">FAD</keyword>
<reference evidence="6 7" key="1">
    <citation type="journal article" date="2020" name="ISME J.">
        <title>Uncovering the hidden diversity of litter-decomposition mechanisms in mushroom-forming fungi.</title>
        <authorList>
            <person name="Floudas D."/>
            <person name="Bentzer J."/>
            <person name="Ahren D."/>
            <person name="Johansson T."/>
            <person name="Persson P."/>
            <person name="Tunlid A."/>
        </authorList>
    </citation>
    <scope>NUCLEOTIDE SEQUENCE [LARGE SCALE GENOMIC DNA]</scope>
    <source>
        <strain evidence="6 7">CBS 175.51</strain>
    </source>
</reference>
<dbReference type="InterPro" id="IPR020946">
    <property type="entry name" value="Flavin_mOase-like"/>
</dbReference>
<dbReference type="Proteomes" id="UP000541558">
    <property type="component" value="Unassembled WGS sequence"/>
</dbReference>